<dbReference type="SUPFAM" id="SSF55729">
    <property type="entry name" value="Acyl-CoA N-acyltransferases (Nat)"/>
    <property type="match status" value="1"/>
</dbReference>
<evidence type="ECO:0000256" key="3">
    <source>
        <dbReference type="ARBA" id="ARBA00022679"/>
    </source>
</evidence>
<gene>
    <name evidence="7" type="ORF">DLAC_09115</name>
</gene>
<dbReference type="STRING" id="361077.A0A151Z962"/>
<dbReference type="FunCoup" id="A0A151Z962">
    <property type="interactions" value="706"/>
</dbReference>
<keyword evidence="4" id="KW-0012">Acyltransferase</keyword>
<comment type="caution">
    <text evidence="7">The sequence shown here is derived from an EMBL/GenBank/DDBJ whole genome shotgun (WGS) entry which is preliminary data.</text>
</comment>
<evidence type="ECO:0000259" key="6">
    <source>
        <dbReference type="Pfam" id="PF10394"/>
    </source>
</evidence>
<evidence type="ECO:0000256" key="2">
    <source>
        <dbReference type="ARBA" id="ARBA00013184"/>
    </source>
</evidence>
<organism evidence="7 8">
    <name type="scientific">Tieghemostelium lacteum</name>
    <name type="common">Slime mold</name>
    <name type="synonym">Dictyostelium lacteum</name>
    <dbReference type="NCBI Taxonomy" id="361077"/>
    <lineage>
        <taxon>Eukaryota</taxon>
        <taxon>Amoebozoa</taxon>
        <taxon>Evosea</taxon>
        <taxon>Eumycetozoa</taxon>
        <taxon>Dictyostelia</taxon>
        <taxon>Dictyosteliales</taxon>
        <taxon>Raperosteliaceae</taxon>
        <taxon>Tieghemostelium</taxon>
    </lineage>
</organism>
<dbReference type="EMBL" id="LODT01000037">
    <property type="protein sequence ID" value="KYQ90488.1"/>
    <property type="molecule type" value="Genomic_DNA"/>
</dbReference>
<dbReference type="Gene3D" id="3.90.360.10">
    <property type="entry name" value="Histone acetyl transferase 1 (HAT1), N-terminal domain"/>
    <property type="match status" value="1"/>
</dbReference>
<dbReference type="InParanoid" id="A0A151Z962"/>
<dbReference type="PANTHER" id="PTHR12046">
    <property type="entry name" value="HISTONE ACETYLTRANSFERASE TYPE B CATALYTIC SUBUNIT"/>
    <property type="match status" value="1"/>
</dbReference>
<comment type="catalytic activity">
    <reaction evidence="5">
        <text>L-lysyl-[protein] + acetyl-CoA = N(6)-acetyl-L-lysyl-[protein] + CoA + H(+)</text>
        <dbReference type="Rhea" id="RHEA:45948"/>
        <dbReference type="Rhea" id="RHEA-COMP:9752"/>
        <dbReference type="Rhea" id="RHEA-COMP:10731"/>
        <dbReference type="ChEBI" id="CHEBI:15378"/>
        <dbReference type="ChEBI" id="CHEBI:29969"/>
        <dbReference type="ChEBI" id="CHEBI:57287"/>
        <dbReference type="ChEBI" id="CHEBI:57288"/>
        <dbReference type="ChEBI" id="CHEBI:61930"/>
        <dbReference type="EC" id="2.3.1.48"/>
    </reaction>
</comment>
<evidence type="ECO:0000313" key="7">
    <source>
        <dbReference type="EMBL" id="KYQ90488.1"/>
    </source>
</evidence>
<dbReference type="InterPro" id="IPR016181">
    <property type="entry name" value="Acyl_CoA_acyltransferase"/>
</dbReference>
<dbReference type="Proteomes" id="UP000076078">
    <property type="component" value="Unassembled WGS sequence"/>
</dbReference>
<accession>A0A151Z962</accession>
<comment type="similarity">
    <text evidence="1">Belongs to the HAT1 family.</text>
</comment>
<evidence type="ECO:0000256" key="1">
    <source>
        <dbReference type="ARBA" id="ARBA00010543"/>
    </source>
</evidence>
<dbReference type="Pfam" id="PF10394">
    <property type="entry name" value="Hat1_N"/>
    <property type="match status" value="1"/>
</dbReference>
<keyword evidence="8" id="KW-1185">Reference proteome</keyword>
<dbReference type="GO" id="GO:0004402">
    <property type="term" value="F:histone acetyltransferase activity"/>
    <property type="evidence" value="ECO:0007669"/>
    <property type="project" value="InterPro"/>
</dbReference>
<dbReference type="Gene3D" id="3.40.630.30">
    <property type="match status" value="1"/>
</dbReference>
<evidence type="ECO:0000256" key="5">
    <source>
        <dbReference type="ARBA" id="ARBA00048017"/>
    </source>
</evidence>
<dbReference type="OrthoDB" id="10253098at2759"/>
<protein>
    <recommendedName>
        <fullName evidence="2">histone acetyltransferase</fullName>
        <ecNumber evidence="2">2.3.1.48</ecNumber>
    </recommendedName>
</protein>
<dbReference type="GO" id="GO:0031509">
    <property type="term" value="P:subtelomeric heterochromatin formation"/>
    <property type="evidence" value="ECO:0007669"/>
    <property type="project" value="InterPro"/>
</dbReference>
<evidence type="ECO:0000256" key="4">
    <source>
        <dbReference type="ARBA" id="ARBA00023315"/>
    </source>
</evidence>
<dbReference type="InterPro" id="IPR037113">
    <property type="entry name" value="Hat1_N_sf"/>
</dbReference>
<name>A0A151Z962_TIELA</name>
<feature type="domain" description="Histone acetyl transferase HAT1 N-terminal" evidence="6">
    <location>
        <begin position="10"/>
        <end position="184"/>
    </location>
</feature>
<dbReference type="AlphaFoldDB" id="A0A151Z962"/>
<dbReference type="InterPro" id="IPR019467">
    <property type="entry name" value="Hat1_N"/>
</dbReference>
<dbReference type="InterPro" id="IPR017380">
    <property type="entry name" value="Hist_AcTrfase_B-typ_cat-su"/>
</dbReference>
<dbReference type="EC" id="2.3.1.48" evidence="2"/>
<keyword evidence="3 7" id="KW-0808">Transferase</keyword>
<evidence type="ECO:0000313" key="8">
    <source>
        <dbReference type="Proteomes" id="UP000076078"/>
    </source>
</evidence>
<dbReference type="GO" id="GO:0005634">
    <property type="term" value="C:nucleus"/>
    <property type="evidence" value="ECO:0007669"/>
    <property type="project" value="InterPro"/>
</dbReference>
<reference evidence="7 8" key="1">
    <citation type="submission" date="2015-12" db="EMBL/GenBank/DDBJ databases">
        <title>Dictyostelia acquired genes for synthesis and detection of signals that induce cell-type specialization by lateral gene transfer from prokaryotes.</title>
        <authorList>
            <person name="Gloeckner G."/>
            <person name="Schaap P."/>
        </authorList>
    </citation>
    <scope>NUCLEOTIDE SEQUENCE [LARGE SCALE GENOMIC DNA]</scope>
    <source>
        <strain evidence="7 8">TK</strain>
    </source>
</reference>
<sequence>MQNNKLLNFQASETTNIALLWKKEDFQNIENPNKESQEVEKSNETGDECKIFHPIFTHQIFKDEIIIGYDPLRLNIYFGAGTLYSYIDTNYTLKSRNITNVEKEYIKLFSKQDPPTANSNEFSLILDDKEDRFKPPGTMVNEYTITDKQTQQERHFEVYFGRITDSYVQRYHERCQIFALWYIDGSSYIFTDDSNWDLFFLFERKLIDGQKRYGFAGYCTVYNFYHHPSLNRSRISQFLLLPIYQRQGHGKNLLNSIYNYYKSNDSVYGKVYDMTVEDPCDEFTQLRNYVDLCNILDGGFFKGVSLDLTADNKDLLEEIRKKLLITNIQAKTCLEIYLYSKFMNTPSSDPRFKNYRIQVKKKLYKQFIGDSEMGEIVEKQTINPENITPTDQKTIEQNKIKTIIELYKTVEEDYTQTIQSIGIKIQNH</sequence>
<dbReference type="OMA" id="HNANECI"/>
<proteinExistence type="inferred from homology"/>
<dbReference type="GO" id="GO:0000781">
    <property type="term" value="C:chromosome, telomeric region"/>
    <property type="evidence" value="ECO:0007669"/>
    <property type="project" value="GOC"/>
</dbReference>